<dbReference type="GO" id="GO:0043829">
    <property type="term" value="F:tRNA-specific adenosine-37 deaminase activity"/>
    <property type="evidence" value="ECO:0007669"/>
    <property type="project" value="TreeGrafter"/>
</dbReference>
<evidence type="ECO:0000259" key="1">
    <source>
        <dbReference type="PROSITE" id="PS50141"/>
    </source>
</evidence>
<sequence>MMRGRGYFSELGVVRMKPSRSDAPITLSKSCSDKLARKQCTSLLSSLASLLINPAEAYLSTLILPESQYVSSACTRAFHPTGRLAPIACNAEMAQRWQATGYQFKPFGVQTTSREFEYSRRSGPQRVKLVPSNLSCVWTARFQEALIGGVLQGRRSEPVPDPRGASSVCRRRMWQAVSDVAESLAEPALITTTRKRSYSEVKEGGCFGGREDVKRDLKMAALPSWIKNVGDE</sequence>
<dbReference type="GO" id="GO:0003723">
    <property type="term" value="F:RNA binding"/>
    <property type="evidence" value="ECO:0007669"/>
    <property type="project" value="InterPro"/>
</dbReference>
<name>A0A4U0WPW9_9PEZI</name>
<dbReference type="Proteomes" id="UP000308768">
    <property type="component" value="Unassembled WGS sequence"/>
</dbReference>
<dbReference type="PROSITE" id="PS50141">
    <property type="entry name" value="A_DEAMIN_EDITASE"/>
    <property type="match status" value="1"/>
</dbReference>
<dbReference type="PANTHER" id="PTHR47803">
    <property type="entry name" value="TRNA-SPECIFIC ADENOSINE DEAMINASE 1"/>
    <property type="match status" value="1"/>
</dbReference>
<comment type="caution">
    <text evidence="2">The sequence shown here is derived from an EMBL/GenBank/DDBJ whole genome shotgun (WGS) entry which is preliminary data.</text>
</comment>
<proteinExistence type="predicted"/>
<dbReference type="OrthoDB" id="10268011at2759"/>
<dbReference type="EMBL" id="NAJN01001204">
    <property type="protein sequence ID" value="TKA64927.1"/>
    <property type="molecule type" value="Genomic_DNA"/>
</dbReference>
<dbReference type="Pfam" id="PF02137">
    <property type="entry name" value="A_deamin"/>
    <property type="match status" value="1"/>
</dbReference>
<dbReference type="InterPro" id="IPR042935">
    <property type="entry name" value="Tad1"/>
</dbReference>
<dbReference type="GO" id="GO:0002100">
    <property type="term" value="P:tRNA wobble adenosine to inosine editing"/>
    <property type="evidence" value="ECO:0007669"/>
    <property type="project" value="InterPro"/>
</dbReference>
<gene>
    <name evidence="2" type="ORF">B0A49_07799</name>
</gene>
<dbReference type="AlphaFoldDB" id="A0A4U0WPW9"/>
<organism evidence="2 3">
    <name type="scientific">Cryomyces minteri</name>
    <dbReference type="NCBI Taxonomy" id="331657"/>
    <lineage>
        <taxon>Eukaryota</taxon>
        <taxon>Fungi</taxon>
        <taxon>Dikarya</taxon>
        <taxon>Ascomycota</taxon>
        <taxon>Pezizomycotina</taxon>
        <taxon>Dothideomycetes</taxon>
        <taxon>Dothideomycetes incertae sedis</taxon>
        <taxon>Cryomyces</taxon>
    </lineage>
</organism>
<keyword evidence="3" id="KW-1185">Reference proteome</keyword>
<reference evidence="2 3" key="1">
    <citation type="submission" date="2017-03" db="EMBL/GenBank/DDBJ databases">
        <title>Genomes of endolithic fungi from Antarctica.</title>
        <authorList>
            <person name="Coleine C."/>
            <person name="Masonjones S."/>
            <person name="Stajich J.E."/>
        </authorList>
    </citation>
    <scope>NUCLEOTIDE SEQUENCE [LARGE SCALE GENOMIC DNA]</scope>
    <source>
        <strain evidence="2 3">CCFEE 5187</strain>
    </source>
</reference>
<protein>
    <recommendedName>
        <fullName evidence="1">A to I editase domain-containing protein</fullName>
    </recommendedName>
</protein>
<dbReference type="InterPro" id="IPR002466">
    <property type="entry name" value="A_deamin"/>
</dbReference>
<dbReference type="PANTHER" id="PTHR47803:SF1">
    <property type="entry name" value="TRNA-SPECIFIC ADENOSINE DEAMINASE 1"/>
    <property type="match status" value="1"/>
</dbReference>
<feature type="domain" description="A to I editase" evidence="1">
    <location>
        <begin position="1"/>
        <end position="202"/>
    </location>
</feature>
<evidence type="ECO:0000313" key="2">
    <source>
        <dbReference type="EMBL" id="TKA64927.1"/>
    </source>
</evidence>
<evidence type="ECO:0000313" key="3">
    <source>
        <dbReference type="Proteomes" id="UP000308768"/>
    </source>
</evidence>
<accession>A0A4U0WPW9</accession>
<dbReference type="STRING" id="331657.A0A4U0WPW9"/>